<dbReference type="Gene3D" id="3.40.190.150">
    <property type="entry name" value="Bordetella uptake gene, domain 1"/>
    <property type="match status" value="1"/>
</dbReference>
<evidence type="ECO:0000256" key="3">
    <source>
        <dbReference type="SAM" id="SignalP"/>
    </source>
</evidence>
<feature type="region of interest" description="Disordered" evidence="2">
    <location>
        <begin position="32"/>
        <end position="55"/>
    </location>
</feature>
<keyword evidence="5" id="KW-1185">Reference proteome</keyword>
<dbReference type="PANTHER" id="PTHR42928:SF5">
    <property type="entry name" value="BLR1237 PROTEIN"/>
    <property type="match status" value="1"/>
</dbReference>
<reference evidence="4 5" key="1">
    <citation type="submission" date="2020-08" db="EMBL/GenBank/DDBJ databases">
        <title>Genome public.</title>
        <authorList>
            <person name="Liu C."/>
            <person name="Sun Q."/>
        </authorList>
    </citation>
    <scope>NUCLEOTIDE SEQUENCE [LARGE SCALE GENOMIC DNA]</scope>
    <source>
        <strain evidence="4 5">BX1</strain>
    </source>
</reference>
<gene>
    <name evidence="4" type="ORF">H8717_03875</name>
</gene>
<protein>
    <submittedName>
        <fullName evidence="4">Tripartite tricarboxylate transporter substrate binding protein</fullName>
    </submittedName>
</protein>
<comment type="caution">
    <text evidence="4">The sequence shown here is derived from an EMBL/GenBank/DDBJ whole genome shotgun (WGS) entry which is preliminary data.</text>
</comment>
<feature type="compositionally biased region" description="Low complexity" evidence="2">
    <location>
        <begin position="32"/>
        <end position="51"/>
    </location>
</feature>
<dbReference type="InterPro" id="IPR005064">
    <property type="entry name" value="BUG"/>
</dbReference>
<accession>A0ABR7NGM7</accession>
<dbReference type="EMBL" id="JACRTB010000005">
    <property type="protein sequence ID" value="MBC8575552.1"/>
    <property type="molecule type" value="Genomic_DNA"/>
</dbReference>
<evidence type="ECO:0000313" key="5">
    <source>
        <dbReference type="Proteomes" id="UP000658131"/>
    </source>
</evidence>
<name>A0ABR7NGM7_9FIRM</name>
<comment type="similarity">
    <text evidence="1">Belongs to the UPF0065 (bug) family.</text>
</comment>
<dbReference type="RefSeq" id="WP_262399177.1">
    <property type="nucleotide sequence ID" value="NZ_JACRTB010000005.1"/>
</dbReference>
<evidence type="ECO:0000256" key="2">
    <source>
        <dbReference type="SAM" id="MobiDB-lite"/>
    </source>
</evidence>
<dbReference type="PANTHER" id="PTHR42928">
    <property type="entry name" value="TRICARBOXYLATE-BINDING PROTEIN"/>
    <property type="match status" value="1"/>
</dbReference>
<evidence type="ECO:0000256" key="1">
    <source>
        <dbReference type="ARBA" id="ARBA00006987"/>
    </source>
</evidence>
<evidence type="ECO:0000313" key="4">
    <source>
        <dbReference type="EMBL" id="MBC8575552.1"/>
    </source>
</evidence>
<feature type="chain" id="PRO_5045088644" evidence="3">
    <location>
        <begin position="25"/>
        <end position="348"/>
    </location>
</feature>
<organism evidence="4 5">
    <name type="scientific">Yanshouia hominis</name>
    <dbReference type="NCBI Taxonomy" id="2763673"/>
    <lineage>
        <taxon>Bacteria</taxon>
        <taxon>Bacillati</taxon>
        <taxon>Bacillota</taxon>
        <taxon>Clostridia</taxon>
        <taxon>Eubacteriales</taxon>
        <taxon>Oscillospiraceae</taxon>
        <taxon>Yanshouia</taxon>
    </lineage>
</organism>
<dbReference type="Proteomes" id="UP000658131">
    <property type="component" value="Unassembled WGS sequence"/>
</dbReference>
<feature type="signal peptide" evidence="3">
    <location>
        <begin position="1"/>
        <end position="24"/>
    </location>
</feature>
<dbReference type="SUPFAM" id="SSF53850">
    <property type="entry name" value="Periplasmic binding protein-like II"/>
    <property type="match status" value="1"/>
</dbReference>
<sequence length="348" mass="36780">MKRTTRLFSLLITAAMLLNMAACANKPSEAASSAAPQSGSAAEAASQESGSDYSSWPEKDVTIIYYTKAGSGGDIFLRQLAAALNGKLNGHNLLIENIVDPTGATAWGKVQKASPDGYTLACLSSTVVTADLIGGSPVKYEDFDYVTGMGMDPQYIYCKSDAPYNNLQELVDYCKTNPGKVGWATAAPTSASTICSVAIINQAEIDVNRVVYETGSDSLVGVLGGFVDVAVGEYGDMAAQVDAGELKLLCLLSEERNALDIPTSGEQGFDFIFERPRGIAAPKGTDPALVKRMAEVFAQAYDSAEFMAYLESVAIDPVLQSGEEFLASYRTIAGTVTDNMAALTGQQQ</sequence>
<proteinExistence type="inferred from homology"/>
<keyword evidence="3" id="KW-0732">Signal</keyword>
<dbReference type="Pfam" id="PF03401">
    <property type="entry name" value="TctC"/>
    <property type="match status" value="1"/>
</dbReference>
<dbReference type="Gene3D" id="3.40.190.10">
    <property type="entry name" value="Periplasmic binding protein-like II"/>
    <property type="match status" value="1"/>
</dbReference>
<dbReference type="PIRSF" id="PIRSF017082">
    <property type="entry name" value="YflP"/>
    <property type="match status" value="1"/>
</dbReference>
<dbReference type="InterPro" id="IPR042100">
    <property type="entry name" value="Bug_dom1"/>
</dbReference>
<dbReference type="CDD" id="cd07012">
    <property type="entry name" value="PBP2_Bug_TTT"/>
    <property type="match status" value="1"/>
</dbReference>